<dbReference type="EMBL" id="AP014958">
    <property type="protein sequence ID" value="BAS81096.1"/>
    <property type="molecule type" value="Genomic_DNA"/>
</dbReference>
<reference evidence="3" key="1">
    <citation type="journal article" date="2005" name="Nature">
        <title>The map-based sequence of the rice genome.</title>
        <authorList>
            <consortium name="International rice genome sequencing project (IRGSP)"/>
            <person name="Matsumoto T."/>
            <person name="Wu J."/>
            <person name="Kanamori H."/>
            <person name="Katayose Y."/>
            <person name="Fujisawa M."/>
            <person name="Namiki N."/>
            <person name="Mizuno H."/>
            <person name="Yamamoto K."/>
            <person name="Antonio B.A."/>
            <person name="Baba T."/>
            <person name="Sakata K."/>
            <person name="Nagamura Y."/>
            <person name="Aoki H."/>
            <person name="Arikawa K."/>
            <person name="Arita K."/>
            <person name="Bito T."/>
            <person name="Chiden Y."/>
            <person name="Fujitsuka N."/>
            <person name="Fukunaka R."/>
            <person name="Hamada M."/>
            <person name="Harada C."/>
            <person name="Hayashi A."/>
            <person name="Hijishita S."/>
            <person name="Honda M."/>
            <person name="Hosokawa S."/>
            <person name="Ichikawa Y."/>
            <person name="Idonuma A."/>
            <person name="Iijima M."/>
            <person name="Ikeda M."/>
            <person name="Ikeno M."/>
            <person name="Ito K."/>
            <person name="Ito S."/>
            <person name="Ito T."/>
            <person name="Ito Y."/>
            <person name="Ito Y."/>
            <person name="Iwabuchi A."/>
            <person name="Kamiya K."/>
            <person name="Karasawa W."/>
            <person name="Kurita K."/>
            <person name="Katagiri S."/>
            <person name="Kikuta A."/>
            <person name="Kobayashi H."/>
            <person name="Kobayashi N."/>
            <person name="Machita K."/>
            <person name="Maehara T."/>
            <person name="Masukawa M."/>
            <person name="Mizubayashi T."/>
            <person name="Mukai Y."/>
            <person name="Nagasaki H."/>
            <person name="Nagata Y."/>
            <person name="Naito S."/>
            <person name="Nakashima M."/>
            <person name="Nakama Y."/>
            <person name="Nakamichi Y."/>
            <person name="Nakamura M."/>
            <person name="Meguro A."/>
            <person name="Negishi M."/>
            <person name="Ohta I."/>
            <person name="Ohta T."/>
            <person name="Okamoto M."/>
            <person name="Ono N."/>
            <person name="Saji S."/>
            <person name="Sakaguchi M."/>
            <person name="Sakai K."/>
            <person name="Shibata M."/>
            <person name="Shimokawa T."/>
            <person name="Song J."/>
            <person name="Takazaki Y."/>
            <person name="Terasawa K."/>
            <person name="Tsugane M."/>
            <person name="Tsuji K."/>
            <person name="Ueda S."/>
            <person name="Waki K."/>
            <person name="Yamagata H."/>
            <person name="Yamamoto M."/>
            <person name="Yamamoto S."/>
            <person name="Yamane H."/>
            <person name="Yoshiki S."/>
            <person name="Yoshihara R."/>
            <person name="Yukawa K."/>
            <person name="Zhong H."/>
            <person name="Yano M."/>
            <person name="Yuan Q."/>
            <person name="Ouyang S."/>
            <person name="Liu J."/>
            <person name="Jones K.M."/>
            <person name="Gansberger K."/>
            <person name="Moffat K."/>
            <person name="Hill J."/>
            <person name="Bera J."/>
            <person name="Fadrosh D."/>
            <person name="Jin S."/>
            <person name="Johri S."/>
            <person name="Kim M."/>
            <person name="Overton L."/>
            <person name="Reardon M."/>
            <person name="Tsitrin T."/>
            <person name="Vuong H."/>
            <person name="Weaver B."/>
            <person name="Ciecko A."/>
            <person name="Tallon L."/>
            <person name="Jackson J."/>
            <person name="Pai G."/>
            <person name="Aken S.V."/>
            <person name="Utterback T."/>
            <person name="Reidmuller S."/>
            <person name="Feldblyum T."/>
            <person name="Hsiao J."/>
            <person name="Zismann V."/>
            <person name="Iobst S."/>
            <person name="de Vazeille A.R."/>
            <person name="Buell C.R."/>
            <person name="Ying K."/>
            <person name="Li Y."/>
            <person name="Lu T."/>
            <person name="Huang Y."/>
            <person name="Zhao Q."/>
            <person name="Feng Q."/>
            <person name="Zhang L."/>
            <person name="Zhu J."/>
            <person name="Weng Q."/>
            <person name="Mu J."/>
            <person name="Lu Y."/>
            <person name="Fan D."/>
            <person name="Liu Y."/>
            <person name="Guan J."/>
            <person name="Zhang Y."/>
            <person name="Yu S."/>
            <person name="Liu X."/>
            <person name="Zhang Y."/>
            <person name="Hong G."/>
            <person name="Han B."/>
            <person name="Choisne N."/>
            <person name="Demange N."/>
            <person name="Orjeda G."/>
            <person name="Samain S."/>
            <person name="Cattolico L."/>
            <person name="Pelletier E."/>
            <person name="Couloux A."/>
            <person name="Segurens B."/>
            <person name="Wincker P."/>
            <person name="D'Hont A."/>
            <person name="Scarpelli C."/>
            <person name="Weissenbach J."/>
            <person name="Salanoubat M."/>
            <person name="Quetier F."/>
            <person name="Yu Y."/>
            <person name="Kim H.R."/>
            <person name="Rambo T."/>
            <person name="Currie J."/>
            <person name="Collura K."/>
            <person name="Luo M."/>
            <person name="Yang T."/>
            <person name="Ammiraju J.S.S."/>
            <person name="Engler F."/>
            <person name="Soderlund C."/>
            <person name="Wing R.A."/>
            <person name="Palmer L.E."/>
            <person name="de la Bastide M."/>
            <person name="Spiegel L."/>
            <person name="Nascimento L."/>
            <person name="Zutavern T."/>
            <person name="O'Shaughnessy A."/>
            <person name="Dike S."/>
            <person name="Dedhia N."/>
            <person name="Preston R."/>
            <person name="Balija V."/>
            <person name="McCombie W.R."/>
            <person name="Chow T."/>
            <person name="Chen H."/>
            <person name="Chung M."/>
            <person name="Chen C."/>
            <person name="Shaw J."/>
            <person name="Wu H."/>
            <person name="Hsiao K."/>
            <person name="Chao Y."/>
            <person name="Chu M."/>
            <person name="Cheng C."/>
            <person name="Hour A."/>
            <person name="Lee P."/>
            <person name="Lin S."/>
            <person name="Lin Y."/>
            <person name="Liou J."/>
            <person name="Liu S."/>
            <person name="Hsing Y."/>
            <person name="Raghuvanshi S."/>
            <person name="Mohanty A."/>
            <person name="Bharti A.K."/>
            <person name="Gaur A."/>
            <person name="Gupta V."/>
            <person name="Kumar D."/>
            <person name="Ravi V."/>
            <person name="Vij S."/>
            <person name="Kapur A."/>
            <person name="Khurana P."/>
            <person name="Khurana P."/>
            <person name="Khurana J.P."/>
            <person name="Tyagi A.K."/>
            <person name="Gaikwad K."/>
            <person name="Singh A."/>
            <person name="Dalal V."/>
            <person name="Srivastava S."/>
            <person name="Dixit A."/>
            <person name="Pal A.K."/>
            <person name="Ghazi I.A."/>
            <person name="Yadav M."/>
            <person name="Pandit A."/>
            <person name="Bhargava A."/>
            <person name="Sureshbabu K."/>
            <person name="Batra K."/>
            <person name="Sharma T.R."/>
            <person name="Mohapatra T."/>
            <person name="Singh N.K."/>
            <person name="Messing J."/>
            <person name="Nelson A.B."/>
            <person name="Fuks G."/>
            <person name="Kavchok S."/>
            <person name="Keizer G."/>
            <person name="Linton E."/>
            <person name="Llaca V."/>
            <person name="Song R."/>
            <person name="Tanyolac B."/>
            <person name="Young S."/>
            <person name="Ho-Il K."/>
            <person name="Hahn J.H."/>
            <person name="Sangsakoo G."/>
            <person name="Vanavichit A."/>
            <person name="de Mattos Luiz.A.T."/>
            <person name="Zimmer P.D."/>
            <person name="Malone G."/>
            <person name="Dellagostin O."/>
            <person name="de Oliveira A.C."/>
            <person name="Bevan M."/>
            <person name="Bancroft I."/>
            <person name="Minx P."/>
            <person name="Cordum H."/>
            <person name="Wilson R."/>
            <person name="Cheng Z."/>
            <person name="Jin W."/>
            <person name="Jiang J."/>
            <person name="Leong S.A."/>
            <person name="Iwama H."/>
            <person name="Gojobori T."/>
            <person name="Itoh T."/>
            <person name="Niimura Y."/>
            <person name="Fujii Y."/>
            <person name="Habara T."/>
            <person name="Sakai H."/>
            <person name="Sato Y."/>
            <person name="Wilson G."/>
            <person name="Kumar K."/>
            <person name="McCouch S."/>
            <person name="Juretic N."/>
            <person name="Hoen D."/>
            <person name="Wright S."/>
            <person name="Bruskiewich R."/>
            <person name="Bureau T."/>
            <person name="Miyao A."/>
            <person name="Hirochika H."/>
            <person name="Nishikawa T."/>
            <person name="Kadowaki K."/>
            <person name="Sugiura M."/>
            <person name="Burr B."/>
            <person name="Sasaki T."/>
        </authorList>
    </citation>
    <scope>NUCLEOTIDE SEQUENCE [LARGE SCALE GENOMIC DNA]</scope>
    <source>
        <strain evidence="3">cv. Nipponbare</strain>
    </source>
</reference>
<evidence type="ECO:0000313" key="2">
    <source>
        <dbReference type="EMBL" id="BAS81096.1"/>
    </source>
</evidence>
<feature type="non-terminal residue" evidence="2">
    <location>
        <position position="1"/>
    </location>
</feature>
<keyword evidence="3" id="KW-1185">Reference proteome</keyword>
<reference evidence="2 3" key="3">
    <citation type="journal article" date="2013" name="Rice">
        <title>Improvement of the Oryza sativa Nipponbare reference genome using next generation sequence and optical map data.</title>
        <authorList>
            <person name="Kawahara Y."/>
            <person name="de la Bastide M."/>
            <person name="Hamilton J.P."/>
            <person name="Kanamori H."/>
            <person name="McCombie W.R."/>
            <person name="Ouyang S."/>
            <person name="Schwartz D.C."/>
            <person name="Tanaka T."/>
            <person name="Wu J."/>
            <person name="Zhou S."/>
            <person name="Childs K.L."/>
            <person name="Davidson R.M."/>
            <person name="Lin H."/>
            <person name="Quesada-Ocampo L."/>
            <person name="Vaillancourt B."/>
            <person name="Sakai H."/>
            <person name="Lee S.S."/>
            <person name="Kim J."/>
            <person name="Numa H."/>
            <person name="Itoh T."/>
            <person name="Buell C.R."/>
            <person name="Matsumoto T."/>
        </authorList>
    </citation>
    <scope>NUCLEOTIDE SEQUENCE [LARGE SCALE GENOMIC DNA]</scope>
    <source>
        <strain evidence="3">cv. Nipponbare</strain>
    </source>
</reference>
<dbReference type="STRING" id="39947.A0A0P0VQ18"/>
<protein>
    <submittedName>
        <fullName evidence="2">Os02g0768800 protein</fullName>
    </submittedName>
</protein>
<evidence type="ECO:0000313" key="3">
    <source>
        <dbReference type="Proteomes" id="UP000059680"/>
    </source>
</evidence>
<gene>
    <name evidence="2" type="ordered locus">Os02g0768800</name>
    <name evidence="2" type="ORF">OSNPB_020768800</name>
</gene>
<dbReference type="AlphaFoldDB" id="A0A0P0VQ18"/>
<sequence>QKELFMTSDQASTQNQRLPKGYAYVPRDSLSKDKLRNRNTQAHEPQEPGG</sequence>
<evidence type="ECO:0000256" key="1">
    <source>
        <dbReference type="SAM" id="MobiDB-lite"/>
    </source>
</evidence>
<feature type="compositionally biased region" description="Polar residues" evidence="1">
    <location>
        <begin position="7"/>
        <end position="17"/>
    </location>
</feature>
<dbReference type="Gramene" id="Os02t0768800-01">
    <property type="protein sequence ID" value="Os02t0768800-01"/>
    <property type="gene ID" value="Os02g0768800"/>
</dbReference>
<proteinExistence type="predicted"/>
<dbReference type="InParanoid" id="A0A0P0VQ18"/>
<reference evidence="2 3" key="2">
    <citation type="journal article" date="2013" name="Plant Cell Physiol.">
        <title>Rice Annotation Project Database (RAP-DB): an integrative and interactive database for rice genomics.</title>
        <authorList>
            <person name="Sakai H."/>
            <person name="Lee S.S."/>
            <person name="Tanaka T."/>
            <person name="Numa H."/>
            <person name="Kim J."/>
            <person name="Kawahara Y."/>
            <person name="Wakimoto H."/>
            <person name="Yang C.C."/>
            <person name="Iwamoto M."/>
            <person name="Abe T."/>
            <person name="Yamada Y."/>
            <person name="Muto A."/>
            <person name="Inokuchi H."/>
            <person name="Ikemura T."/>
            <person name="Matsumoto T."/>
            <person name="Sasaki T."/>
            <person name="Itoh T."/>
        </authorList>
    </citation>
    <scope>NUCLEOTIDE SEQUENCE [LARGE SCALE GENOMIC DNA]</scope>
    <source>
        <strain evidence="3">cv. Nipponbare</strain>
    </source>
</reference>
<organism evidence="2 3">
    <name type="scientific">Oryza sativa subsp. japonica</name>
    <name type="common">Rice</name>
    <dbReference type="NCBI Taxonomy" id="39947"/>
    <lineage>
        <taxon>Eukaryota</taxon>
        <taxon>Viridiplantae</taxon>
        <taxon>Streptophyta</taxon>
        <taxon>Embryophyta</taxon>
        <taxon>Tracheophyta</taxon>
        <taxon>Spermatophyta</taxon>
        <taxon>Magnoliopsida</taxon>
        <taxon>Liliopsida</taxon>
        <taxon>Poales</taxon>
        <taxon>Poaceae</taxon>
        <taxon>BOP clade</taxon>
        <taxon>Oryzoideae</taxon>
        <taxon>Oryzeae</taxon>
        <taxon>Oryzinae</taxon>
        <taxon>Oryza</taxon>
        <taxon>Oryza sativa</taxon>
    </lineage>
</organism>
<dbReference type="FunCoup" id="A0A0P0VQ18">
    <property type="interactions" value="182"/>
</dbReference>
<accession>A0A0P0VQ18</accession>
<dbReference type="PaxDb" id="39947-A0A0P0VQ18"/>
<name>A0A0P0VQ18_ORYSJ</name>
<dbReference type="Proteomes" id="UP000059680">
    <property type="component" value="Chromosome 2"/>
</dbReference>
<feature type="region of interest" description="Disordered" evidence="1">
    <location>
        <begin position="1"/>
        <end position="50"/>
    </location>
</feature>